<feature type="region of interest" description="Disordered" evidence="1">
    <location>
        <begin position="422"/>
        <end position="442"/>
    </location>
</feature>
<dbReference type="AlphaFoldDB" id="A0A0S2F5G4"/>
<protein>
    <submittedName>
        <fullName evidence="2">Uncharacterized protein</fullName>
    </submittedName>
</protein>
<reference evidence="2 3" key="1">
    <citation type="journal article" date="2015" name="BMC Genomics">
        <title>Comparative genomics and metabolic profiling of the genus Lysobacter.</title>
        <authorList>
            <person name="de Bruijn I."/>
            <person name="Cheng X."/>
            <person name="de Jager V."/>
            <person name="Exposito R.G."/>
            <person name="Watrous J."/>
            <person name="Patel N."/>
            <person name="Postma J."/>
            <person name="Dorrestein P.C."/>
            <person name="Kobayashi D."/>
            <person name="Raaijmakers J.M."/>
        </authorList>
    </citation>
    <scope>NUCLEOTIDE SEQUENCE [LARGE SCALE GENOMIC DNA]</scope>
    <source>
        <strain evidence="2 3">76</strain>
    </source>
</reference>
<dbReference type="KEGG" id="lab:LA76x_0615"/>
<proteinExistence type="predicted"/>
<dbReference type="Proteomes" id="UP000060787">
    <property type="component" value="Chromosome"/>
</dbReference>
<dbReference type="PATRIC" id="fig|84531.8.peg.641"/>
<keyword evidence="3" id="KW-1185">Reference proteome</keyword>
<accession>A0A0S2F5G4</accession>
<evidence type="ECO:0000256" key="1">
    <source>
        <dbReference type="SAM" id="MobiDB-lite"/>
    </source>
</evidence>
<evidence type="ECO:0000313" key="3">
    <source>
        <dbReference type="Proteomes" id="UP000060787"/>
    </source>
</evidence>
<dbReference type="RefSeq" id="WP_057916529.1">
    <property type="nucleotide sequence ID" value="NZ_CP011129.1"/>
</dbReference>
<evidence type="ECO:0000313" key="2">
    <source>
        <dbReference type="EMBL" id="ALN78776.1"/>
    </source>
</evidence>
<gene>
    <name evidence="2" type="ORF">LA76x_0615</name>
</gene>
<dbReference type="EMBL" id="CP011129">
    <property type="protein sequence ID" value="ALN78776.1"/>
    <property type="molecule type" value="Genomic_DNA"/>
</dbReference>
<name>A0A0S2F5G4_LYSAN</name>
<feature type="compositionally biased region" description="Polar residues" evidence="1">
    <location>
        <begin position="422"/>
        <end position="434"/>
    </location>
</feature>
<sequence length="547" mass="59135">MSTSAQLKVLLDGSSGFYFSDKKVVADINNYLKKNDPDLLKQLLPDRDKELKIGRNYPAALLDGASEADRDARQVKLAKLSERLSGMVEAKAHGGEALAKNIFAAARFPDGDGDGKLARGQVESKLYAAYAPAHDPEADARTLVASPMLKGHPASREPGFKKLGAQEQLTAISAKNLEGLASELDKYQKLFAADPELATYDKLVGATSMDVWRRYGGGLATHATNGDIASHILPTADRHAIQDFAKGLTGDASRAAKVTHTSDTNTQHLATHDYAFFNVYPETNETLKREMLGATRYLRETPEVASSAMAAKAQSFTFGLGDFTAPERLSVMTLRDPVYPAGGTTAADARKRMEGADGFATYGGAEPSAGKAKRHFGTEVDEYETSSRLFTGQHAQKALTMNVHVGLYKTYYGLYQEVLANSSKAPSSSGTSQEGEAGREKRLEQAKGKLEGFSHLVNDITAEPRPKKDGQMETAEECSHRQDKAALAAIKLYQYPQLMVSGPVDISRAEKFTPTQGLERAPTVAQVAPAETQVQVVGEQTRRAITQ</sequence>
<organism evidence="2 3">
    <name type="scientific">Lysobacter antibioticus</name>
    <dbReference type="NCBI Taxonomy" id="84531"/>
    <lineage>
        <taxon>Bacteria</taxon>
        <taxon>Pseudomonadati</taxon>
        <taxon>Pseudomonadota</taxon>
        <taxon>Gammaproteobacteria</taxon>
        <taxon>Lysobacterales</taxon>
        <taxon>Lysobacteraceae</taxon>
        <taxon>Lysobacter</taxon>
    </lineage>
</organism>